<accession>A0A1I8ATJ5</accession>
<dbReference type="AlphaFoldDB" id="A0A1I8ATJ5"/>
<evidence type="ECO:0000256" key="1">
    <source>
        <dbReference type="SAM" id="MobiDB-lite"/>
    </source>
</evidence>
<reference evidence="3" key="1">
    <citation type="submission" date="2016-11" db="UniProtKB">
        <authorList>
            <consortium name="WormBaseParasite"/>
        </authorList>
    </citation>
    <scope>IDENTIFICATION</scope>
</reference>
<feature type="region of interest" description="Disordered" evidence="1">
    <location>
        <begin position="81"/>
        <end position="105"/>
    </location>
</feature>
<name>A0A1I8ATJ5_9BILA</name>
<proteinExistence type="predicted"/>
<dbReference type="Proteomes" id="UP000095287">
    <property type="component" value="Unplaced"/>
</dbReference>
<evidence type="ECO:0000313" key="3">
    <source>
        <dbReference type="WBParaSite" id="L893_g9332.t1"/>
    </source>
</evidence>
<dbReference type="WBParaSite" id="L893_g9332.t1">
    <property type="protein sequence ID" value="L893_g9332.t1"/>
    <property type="gene ID" value="L893_g9332"/>
</dbReference>
<protein>
    <submittedName>
        <fullName evidence="3">ATPase</fullName>
    </submittedName>
</protein>
<keyword evidence="2" id="KW-1185">Reference proteome</keyword>
<feature type="region of interest" description="Disordered" evidence="1">
    <location>
        <begin position="1"/>
        <end position="21"/>
    </location>
</feature>
<organism evidence="2 3">
    <name type="scientific">Steinernema glaseri</name>
    <dbReference type="NCBI Taxonomy" id="37863"/>
    <lineage>
        <taxon>Eukaryota</taxon>
        <taxon>Metazoa</taxon>
        <taxon>Ecdysozoa</taxon>
        <taxon>Nematoda</taxon>
        <taxon>Chromadorea</taxon>
        <taxon>Rhabditida</taxon>
        <taxon>Tylenchina</taxon>
        <taxon>Panagrolaimomorpha</taxon>
        <taxon>Strongyloidoidea</taxon>
        <taxon>Steinernematidae</taxon>
        <taxon>Steinernema</taxon>
    </lineage>
</organism>
<sequence length="105" mass="11524">MKKKSGKSGAGGNHLPDKDSGIDVRNLKKRFFSRMISSPYATSMTALSKVSNFVHNRVLTSAALGDGISHEEQIAAIRQLMRDQDDSSKFQRYPPSPASIAKNPF</sequence>
<evidence type="ECO:0000313" key="2">
    <source>
        <dbReference type="Proteomes" id="UP000095287"/>
    </source>
</evidence>